<dbReference type="OrthoDB" id="775972at2759"/>
<keyword evidence="4" id="KW-0255">Endonuclease</keyword>
<feature type="compositionally biased region" description="Polar residues" evidence="7">
    <location>
        <begin position="452"/>
        <end position="462"/>
    </location>
</feature>
<dbReference type="GO" id="GO:0015074">
    <property type="term" value="P:DNA integration"/>
    <property type="evidence" value="ECO:0007669"/>
    <property type="project" value="InterPro"/>
</dbReference>
<keyword evidence="8" id="KW-0813">Transport</keyword>
<sequence length="584" mass="67075">MVNFCARFIPNLATLAKPLRDLTKQHVKWKWTSTEQHAMDSIKSVLTSETTMAYYNPSHKIEVLVDAGPVGLGAILVQYPTTRDHSASPRIVSYASRVLTPVETRYSQIEREALAIVWSCHKFHLYLYGTQFSVITDHKPLERLFNDPQSKPPARIERWLLKVQPYRFNVQYQPGSDNPADFMSRHPLPSSPTSHEERCAEEYVNFVSMYAVPKAQATKADTTLQAVIQAVQTKQWHNAKLQPHVDRKSVECLFHIQRELSVNSDQSLLLRGTRIVIPSKLQNHVIDLAHEGHQGISRTKQLLREKVWFPTIDKQVEEKVSCCLACQVTTNTSNIEPLRMPEASKNPWESVSIDFCGPFPSEFKQFANYLGFQHQRITPYWPQANGEAERFMRTLKKTARTAKVEGRSWKQNLFTFLRNYRATSHSVTHQAPAILLFNRAINVKLPQSQTVAPADPNHQQALDASCKSRQKNKVHFDKRNKAKSSEFKVGDAVLLRNSKKGKLQTPYEHQKYQIVKKKESMITASNDNRQVTRNSSHFKKFKEKKGETDNPGNKEEQPSKQNTNERPKRKTKPPAYFGYKQSDK</sequence>
<evidence type="ECO:0000256" key="3">
    <source>
        <dbReference type="ARBA" id="ARBA00022722"/>
    </source>
</evidence>
<evidence type="ECO:0000256" key="5">
    <source>
        <dbReference type="ARBA" id="ARBA00022801"/>
    </source>
</evidence>
<dbReference type="PANTHER" id="PTHR37984">
    <property type="entry name" value="PROTEIN CBG26694"/>
    <property type="match status" value="1"/>
</dbReference>
<evidence type="ECO:0000313" key="8">
    <source>
        <dbReference type="EMBL" id="CAB4043733.1"/>
    </source>
</evidence>
<comment type="caution">
    <text evidence="8">The sequence shown here is derived from an EMBL/GenBank/DDBJ whole genome shotgun (WGS) entry which is preliminary data.</text>
</comment>
<evidence type="ECO:0000313" key="9">
    <source>
        <dbReference type="Proteomes" id="UP001152795"/>
    </source>
</evidence>
<dbReference type="CDD" id="cd09274">
    <property type="entry name" value="RNase_HI_RT_Ty3"/>
    <property type="match status" value="1"/>
</dbReference>
<feature type="compositionally biased region" description="Basic and acidic residues" evidence="7">
    <location>
        <begin position="544"/>
        <end position="566"/>
    </location>
</feature>
<name>A0A6S7LTS6_PARCT</name>
<keyword evidence="8" id="KW-0406">Ion transport</keyword>
<dbReference type="Pfam" id="PF17921">
    <property type="entry name" value="Integrase_H2C2"/>
    <property type="match status" value="1"/>
</dbReference>
<feature type="compositionally biased region" description="Basic and acidic residues" evidence="7">
    <location>
        <begin position="474"/>
        <end position="483"/>
    </location>
</feature>
<keyword evidence="9" id="KW-1185">Reference proteome</keyword>
<proteinExistence type="predicted"/>
<dbReference type="PANTHER" id="PTHR37984:SF11">
    <property type="entry name" value="INTEGRASE CATALYTIC DOMAIN-CONTAINING PROTEIN"/>
    <property type="match status" value="1"/>
</dbReference>
<dbReference type="InterPro" id="IPR036397">
    <property type="entry name" value="RNaseH_sf"/>
</dbReference>
<dbReference type="EMBL" id="CACRXK020033013">
    <property type="protein sequence ID" value="CAB4043733.1"/>
    <property type="molecule type" value="Genomic_DNA"/>
</dbReference>
<dbReference type="InterPro" id="IPR001584">
    <property type="entry name" value="Integrase_cat-core"/>
</dbReference>
<dbReference type="InterPro" id="IPR050951">
    <property type="entry name" value="Retrovirus_Pol_polyprotein"/>
</dbReference>
<dbReference type="SUPFAM" id="SSF56672">
    <property type="entry name" value="DNA/RNA polymerases"/>
    <property type="match status" value="1"/>
</dbReference>
<accession>A0A6S7LTS6</accession>
<dbReference type="Gene3D" id="3.30.70.270">
    <property type="match status" value="1"/>
</dbReference>
<dbReference type="GO" id="GO:0016787">
    <property type="term" value="F:hydrolase activity"/>
    <property type="evidence" value="ECO:0007669"/>
    <property type="project" value="UniProtKB-KW"/>
</dbReference>
<feature type="compositionally biased region" description="Polar residues" evidence="7">
    <location>
        <begin position="522"/>
        <end position="535"/>
    </location>
</feature>
<dbReference type="FunFam" id="1.10.340.70:FF:000003">
    <property type="entry name" value="Protein CBG25708"/>
    <property type="match status" value="1"/>
</dbReference>
<dbReference type="InterPro" id="IPR041588">
    <property type="entry name" value="Integrase_H2C2"/>
</dbReference>
<keyword evidence="3" id="KW-0540">Nuclease</keyword>
<dbReference type="GO" id="GO:0004519">
    <property type="term" value="F:endonuclease activity"/>
    <property type="evidence" value="ECO:0007669"/>
    <property type="project" value="UniProtKB-KW"/>
</dbReference>
<keyword evidence="5" id="KW-0378">Hydrolase</keyword>
<dbReference type="GO" id="GO:0003964">
    <property type="term" value="F:RNA-directed DNA polymerase activity"/>
    <property type="evidence" value="ECO:0007669"/>
    <property type="project" value="UniProtKB-KW"/>
</dbReference>
<dbReference type="Gene3D" id="3.30.420.10">
    <property type="entry name" value="Ribonuclease H-like superfamily/Ribonuclease H"/>
    <property type="match status" value="1"/>
</dbReference>
<dbReference type="PROSITE" id="PS50994">
    <property type="entry name" value="INTEGRASE"/>
    <property type="match status" value="1"/>
</dbReference>
<dbReference type="InterPro" id="IPR043128">
    <property type="entry name" value="Rev_trsase/Diguanyl_cyclase"/>
</dbReference>
<keyword evidence="6" id="KW-0695">RNA-directed DNA polymerase</keyword>
<dbReference type="GO" id="GO:0003676">
    <property type="term" value="F:nucleic acid binding"/>
    <property type="evidence" value="ECO:0007669"/>
    <property type="project" value="InterPro"/>
</dbReference>
<dbReference type="SUPFAM" id="SSF53098">
    <property type="entry name" value="Ribonuclease H-like"/>
    <property type="match status" value="1"/>
</dbReference>
<keyword evidence="1" id="KW-0808">Transferase</keyword>
<reference evidence="8" key="1">
    <citation type="submission" date="2020-04" db="EMBL/GenBank/DDBJ databases">
        <authorList>
            <person name="Alioto T."/>
            <person name="Alioto T."/>
            <person name="Gomez Garrido J."/>
        </authorList>
    </citation>
    <scope>NUCLEOTIDE SEQUENCE</scope>
    <source>
        <strain evidence="8">A484AB</strain>
    </source>
</reference>
<dbReference type="InterPro" id="IPR043502">
    <property type="entry name" value="DNA/RNA_pol_sf"/>
</dbReference>
<dbReference type="AlphaFoldDB" id="A0A6S7LTS6"/>
<feature type="region of interest" description="Disordered" evidence="7">
    <location>
        <begin position="452"/>
        <end position="483"/>
    </location>
</feature>
<dbReference type="InterPro" id="IPR041373">
    <property type="entry name" value="RT_RNaseH"/>
</dbReference>
<feature type="region of interest" description="Disordered" evidence="7">
    <location>
        <begin position="518"/>
        <end position="584"/>
    </location>
</feature>
<dbReference type="Gene3D" id="1.10.340.70">
    <property type="match status" value="1"/>
</dbReference>
<dbReference type="Pfam" id="PF17917">
    <property type="entry name" value="RT_RNaseH"/>
    <property type="match status" value="1"/>
</dbReference>
<keyword evidence="8" id="KW-0407">Ion channel</keyword>
<dbReference type="GO" id="GO:0034220">
    <property type="term" value="P:monoatomic ion transmembrane transport"/>
    <property type="evidence" value="ECO:0007669"/>
    <property type="project" value="UniProtKB-KW"/>
</dbReference>
<evidence type="ECO:0000256" key="2">
    <source>
        <dbReference type="ARBA" id="ARBA00022695"/>
    </source>
</evidence>
<dbReference type="InterPro" id="IPR012337">
    <property type="entry name" value="RNaseH-like_sf"/>
</dbReference>
<evidence type="ECO:0000256" key="6">
    <source>
        <dbReference type="ARBA" id="ARBA00022918"/>
    </source>
</evidence>
<evidence type="ECO:0000256" key="4">
    <source>
        <dbReference type="ARBA" id="ARBA00022759"/>
    </source>
</evidence>
<evidence type="ECO:0000256" key="1">
    <source>
        <dbReference type="ARBA" id="ARBA00022679"/>
    </source>
</evidence>
<protein>
    <submittedName>
        <fullName evidence="8">Potassium channel subfamily T member 1</fullName>
    </submittedName>
</protein>
<evidence type="ECO:0000256" key="7">
    <source>
        <dbReference type="SAM" id="MobiDB-lite"/>
    </source>
</evidence>
<gene>
    <name evidence="8" type="ORF">PACLA_8A081985</name>
</gene>
<keyword evidence="2" id="KW-0548">Nucleotidyltransferase</keyword>
<organism evidence="8 9">
    <name type="scientific">Paramuricea clavata</name>
    <name type="common">Red gorgonian</name>
    <name type="synonym">Violescent sea-whip</name>
    <dbReference type="NCBI Taxonomy" id="317549"/>
    <lineage>
        <taxon>Eukaryota</taxon>
        <taxon>Metazoa</taxon>
        <taxon>Cnidaria</taxon>
        <taxon>Anthozoa</taxon>
        <taxon>Octocorallia</taxon>
        <taxon>Malacalcyonacea</taxon>
        <taxon>Plexauridae</taxon>
        <taxon>Paramuricea</taxon>
    </lineage>
</organism>
<dbReference type="Proteomes" id="UP001152795">
    <property type="component" value="Unassembled WGS sequence"/>
</dbReference>